<dbReference type="GO" id="GO:0016491">
    <property type="term" value="F:oxidoreductase activity"/>
    <property type="evidence" value="ECO:0007669"/>
    <property type="project" value="UniProtKB-KW"/>
</dbReference>
<dbReference type="GO" id="GO:0010181">
    <property type="term" value="F:FMN binding"/>
    <property type="evidence" value="ECO:0007669"/>
    <property type="project" value="InterPro"/>
</dbReference>
<feature type="binding site" evidence="7">
    <location>
        <position position="166"/>
    </location>
    <ligand>
        <name>FMN</name>
        <dbReference type="ChEBI" id="CHEBI:58210"/>
    </ligand>
</feature>
<dbReference type="PROSITE" id="PS00557">
    <property type="entry name" value="FMN_HYDROXY_ACID_DH_1"/>
    <property type="match status" value="1"/>
</dbReference>
<feature type="binding site" evidence="7">
    <location>
        <position position="283"/>
    </location>
    <ligand>
        <name>glyoxylate</name>
        <dbReference type="ChEBI" id="CHEBI:36655"/>
    </ligand>
</feature>
<feature type="binding site" evidence="7">
    <location>
        <position position="117"/>
    </location>
    <ligand>
        <name>FMN</name>
        <dbReference type="ChEBI" id="CHEBI:58210"/>
    </ligand>
</feature>
<dbReference type="InterPro" id="IPR012133">
    <property type="entry name" value="Alpha-hydoxy_acid_DH_FMN"/>
</dbReference>
<dbReference type="CDD" id="cd02809">
    <property type="entry name" value="alpha_hydroxyacid_oxid_FMN"/>
    <property type="match status" value="1"/>
</dbReference>
<dbReference type="InterPro" id="IPR037396">
    <property type="entry name" value="FMN_HAD"/>
</dbReference>
<feature type="binding site" evidence="7">
    <location>
        <position position="35"/>
    </location>
    <ligand>
        <name>glyoxylate</name>
        <dbReference type="ChEBI" id="CHEBI:36655"/>
    </ligand>
</feature>
<evidence type="ECO:0000313" key="10">
    <source>
        <dbReference type="Proteomes" id="UP000503336"/>
    </source>
</evidence>
<feature type="binding site" evidence="7">
    <location>
        <begin position="88"/>
        <end position="90"/>
    </location>
    <ligand>
        <name>FMN</name>
        <dbReference type="ChEBI" id="CHEBI:58210"/>
    </ligand>
</feature>
<evidence type="ECO:0000256" key="6">
    <source>
        <dbReference type="PIRSR" id="PIRSR000138-1"/>
    </source>
</evidence>
<dbReference type="KEGG" id="hdh:G5B40_09880"/>
<dbReference type="RefSeq" id="WP_165098044.1">
    <property type="nucleotide sequence ID" value="NZ_CP049056.1"/>
</dbReference>
<protein>
    <submittedName>
        <fullName evidence="9">Alpha-hydroxy-acid oxidizing protein</fullName>
    </submittedName>
</protein>
<dbReference type="PROSITE" id="PS51349">
    <property type="entry name" value="FMN_HYDROXY_ACID_DH_2"/>
    <property type="match status" value="1"/>
</dbReference>
<dbReference type="EMBL" id="CP049056">
    <property type="protein sequence ID" value="QIE55730.1"/>
    <property type="molecule type" value="Genomic_DNA"/>
</dbReference>
<feature type="binding site" evidence="7">
    <location>
        <begin position="337"/>
        <end position="338"/>
    </location>
    <ligand>
        <name>FMN</name>
        <dbReference type="ChEBI" id="CHEBI:58210"/>
    </ligand>
</feature>
<evidence type="ECO:0000313" key="9">
    <source>
        <dbReference type="EMBL" id="QIE55730.1"/>
    </source>
</evidence>
<keyword evidence="2 7" id="KW-0285">Flavoprotein</keyword>
<sequence>MAQPLEKPDLPARFASFADFREGARRRIPHFAFEYLDGGIGRDIGLARNYASIDRVLLTPRTVDEGVAVDASVEILGERSAYPFGVAPVGMGGLFHPESAPALAKKAAALGIPFCLSFVASHSVETIRSAAGKAPWHQFYWPRPEDVQTDILARMKALGVSVLMPTLDIPGHQWRERTIRAGVAAKPSPLVLARDLALRPRWALDTLKAGEPGLPNISTYSGGGAAEAEMWLLQNCLRPVGPEEIRRLRDKWDGKLVVKGVMAAEDAEDFAKVGVDGIVVSNHGGRQLDAAPGTAELLPPIAAAVKGKVAILADGGVTDGLDILKLIRLGADFVMVGRLPYYACAALGARGAASLDLLALQVKTTMIQLGVRNFDELMKLKVEMG</sequence>
<dbReference type="Proteomes" id="UP000503336">
    <property type="component" value="Chromosome"/>
</dbReference>
<dbReference type="Gene3D" id="3.20.20.70">
    <property type="entry name" value="Aldolase class I"/>
    <property type="match status" value="1"/>
</dbReference>
<dbReference type="Pfam" id="PF01070">
    <property type="entry name" value="FMN_dh"/>
    <property type="match status" value="1"/>
</dbReference>
<feature type="binding site" evidence="7">
    <location>
        <position position="140"/>
    </location>
    <ligand>
        <name>glyoxylate</name>
        <dbReference type="ChEBI" id="CHEBI:36655"/>
    </ligand>
</feature>
<name>A0A7L5BU44_9RHOB</name>
<evidence type="ECO:0000256" key="2">
    <source>
        <dbReference type="ARBA" id="ARBA00022630"/>
    </source>
</evidence>
<evidence type="ECO:0000256" key="5">
    <source>
        <dbReference type="ARBA" id="ARBA00024042"/>
    </source>
</evidence>
<dbReference type="InterPro" id="IPR000262">
    <property type="entry name" value="FMN-dep_DH"/>
</dbReference>
<feature type="binding site" evidence="7">
    <location>
        <position position="259"/>
    </location>
    <ligand>
        <name>FMN</name>
        <dbReference type="ChEBI" id="CHEBI:58210"/>
    </ligand>
</feature>
<dbReference type="AlphaFoldDB" id="A0A7L5BU44"/>
<comment type="cofactor">
    <cofactor evidence="1">
        <name>FMN</name>
        <dbReference type="ChEBI" id="CHEBI:58210"/>
    </cofactor>
</comment>
<dbReference type="InterPro" id="IPR013785">
    <property type="entry name" value="Aldolase_TIM"/>
</dbReference>
<dbReference type="SUPFAM" id="SSF51395">
    <property type="entry name" value="FMN-linked oxidoreductases"/>
    <property type="match status" value="1"/>
</dbReference>
<dbReference type="PIRSF" id="PIRSF000138">
    <property type="entry name" value="Al-hdrx_acd_dh"/>
    <property type="match status" value="1"/>
</dbReference>
<keyword evidence="4" id="KW-0560">Oxidoreductase</keyword>
<keyword evidence="3 7" id="KW-0288">FMN</keyword>
<dbReference type="PANTHER" id="PTHR10578:SF107">
    <property type="entry name" value="2-HYDROXYACID OXIDASE 1"/>
    <property type="match status" value="1"/>
</dbReference>
<organism evidence="9 10">
    <name type="scientific">Pikeienuella piscinae</name>
    <dbReference type="NCBI Taxonomy" id="2748098"/>
    <lineage>
        <taxon>Bacteria</taxon>
        <taxon>Pseudomonadati</taxon>
        <taxon>Pseudomonadota</taxon>
        <taxon>Alphaproteobacteria</taxon>
        <taxon>Rhodobacterales</taxon>
        <taxon>Paracoccaceae</taxon>
        <taxon>Pikeienuella</taxon>
    </lineage>
</organism>
<feature type="binding site" evidence="7">
    <location>
        <position position="281"/>
    </location>
    <ligand>
        <name>FMN</name>
        <dbReference type="ChEBI" id="CHEBI:58210"/>
    </ligand>
</feature>
<feature type="binding site" evidence="7">
    <location>
        <position position="286"/>
    </location>
    <ligand>
        <name>glyoxylate</name>
        <dbReference type="ChEBI" id="CHEBI:36655"/>
    </ligand>
</feature>
<accession>A0A7L5BU44</accession>
<evidence type="ECO:0000259" key="8">
    <source>
        <dbReference type="PROSITE" id="PS51349"/>
    </source>
</evidence>
<comment type="similarity">
    <text evidence="5">Belongs to the FMN-dependent alpha-hydroxy acid dehydrogenase family.</text>
</comment>
<dbReference type="InterPro" id="IPR008259">
    <property type="entry name" value="FMN_hydac_DH_AS"/>
</dbReference>
<keyword evidence="10" id="KW-1185">Reference proteome</keyword>
<feature type="active site" description="Proton acceptor" evidence="6">
    <location>
        <position position="283"/>
    </location>
</feature>
<dbReference type="PANTHER" id="PTHR10578">
    <property type="entry name" value="S -2-HYDROXY-ACID OXIDASE-RELATED"/>
    <property type="match status" value="1"/>
</dbReference>
<evidence type="ECO:0000256" key="7">
    <source>
        <dbReference type="PIRSR" id="PIRSR000138-2"/>
    </source>
</evidence>
<evidence type="ECO:0000256" key="4">
    <source>
        <dbReference type="ARBA" id="ARBA00023002"/>
    </source>
</evidence>
<feature type="domain" description="FMN hydroxy acid dehydrogenase" evidence="8">
    <location>
        <begin position="9"/>
        <end position="385"/>
    </location>
</feature>
<feature type="binding site" evidence="7">
    <location>
        <position position="175"/>
    </location>
    <ligand>
        <name>glyoxylate</name>
        <dbReference type="ChEBI" id="CHEBI:36655"/>
    </ligand>
</feature>
<proteinExistence type="inferred from homology"/>
<evidence type="ECO:0000256" key="1">
    <source>
        <dbReference type="ARBA" id="ARBA00001917"/>
    </source>
</evidence>
<evidence type="ECO:0000256" key="3">
    <source>
        <dbReference type="ARBA" id="ARBA00022643"/>
    </source>
</evidence>
<feature type="binding site" evidence="7">
    <location>
        <position position="138"/>
    </location>
    <ligand>
        <name>FMN</name>
        <dbReference type="ChEBI" id="CHEBI:58210"/>
    </ligand>
</feature>
<reference evidence="9 10" key="1">
    <citation type="submission" date="2020-02" db="EMBL/GenBank/DDBJ databases">
        <title>complete genome sequence of Rhodobacteraceae bacterium.</title>
        <authorList>
            <person name="Park J."/>
            <person name="Kim Y.-S."/>
            <person name="Kim K.-H."/>
        </authorList>
    </citation>
    <scope>NUCLEOTIDE SEQUENCE [LARGE SCALE GENOMIC DNA]</scope>
    <source>
        <strain evidence="9 10">RR4-56</strain>
    </source>
</reference>
<gene>
    <name evidence="9" type="ORF">G5B40_09880</name>
</gene>